<evidence type="ECO:0000256" key="1">
    <source>
        <dbReference type="ARBA" id="ARBA00004141"/>
    </source>
</evidence>
<dbReference type="Pfam" id="PF26314">
    <property type="entry name" value="MptA_B_family"/>
    <property type="match status" value="1"/>
</dbReference>
<evidence type="ECO:0000256" key="2">
    <source>
        <dbReference type="ARBA" id="ARBA00022676"/>
    </source>
</evidence>
<dbReference type="NCBIfam" id="NF038066">
    <property type="entry name" value="MptB"/>
    <property type="match status" value="1"/>
</dbReference>
<protein>
    <submittedName>
        <fullName evidence="8">Unannotated protein</fullName>
    </submittedName>
</protein>
<gene>
    <name evidence="8" type="ORF">UFOPK3773_02038</name>
</gene>
<feature type="transmembrane region" description="Helical" evidence="7">
    <location>
        <begin position="434"/>
        <end position="452"/>
    </location>
</feature>
<feature type="transmembrane region" description="Helical" evidence="7">
    <location>
        <begin position="63"/>
        <end position="86"/>
    </location>
</feature>
<feature type="transmembrane region" description="Helical" evidence="7">
    <location>
        <begin position="220"/>
        <end position="237"/>
    </location>
</feature>
<keyword evidence="6 7" id="KW-0472">Membrane</keyword>
<feature type="transmembrane region" description="Helical" evidence="7">
    <location>
        <begin position="464"/>
        <end position="484"/>
    </location>
</feature>
<dbReference type="EMBL" id="CAFBNF010000307">
    <property type="protein sequence ID" value="CAB4961765.1"/>
    <property type="molecule type" value="Genomic_DNA"/>
</dbReference>
<feature type="transmembrane region" description="Helical" evidence="7">
    <location>
        <begin position="302"/>
        <end position="328"/>
    </location>
</feature>
<keyword evidence="4 7" id="KW-0812">Transmembrane</keyword>
<organism evidence="8">
    <name type="scientific">freshwater metagenome</name>
    <dbReference type="NCBI Taxonomy" id="449393"/>
    <lineage>
        <taxon>unclassified sequences</taxon>
        <taxon>metagenomes</taxon>
        <taxon>ecological metagenomes</taxon>
    </lineage>
</organism>
<accession>A0A6J7L1F7</accession>
<keyword evidence="3" id="KW-0808">Transferase</keyword>
<evidence type="ECO:0000256" key="4">
    <source>
        <dbReference type="ARBA" id="ARBA00022692"/>
    </source>
</evidence>
<evidence type="ECO:0000256" key="3">
    <source>
        <dbReference type="ARBA" id="ARBA00022679"/>
    </source>
</evidence>
<keyword evidence="5 7" id="KW-1133">Transmembrane helix</keyword>
<dbReference type="InterPro" id="IPR049829">
    <property type="entry name" value="MptA/B-like"/>
</dbReference>
<feature type="transmembrane region" description="Helical" evidence="7">
    <location>
        <begin position="366"/>
        <end position="388"/>
    </location>
</feature>
<evidence type="ECO:0000256" key="6">
    <source>
        <dbReference type="ARBA" id="ARBA00023136"/>
    </source>
</evidence>
<name>A0A6J7L1F7_9ZZZZ</name>
<feature type="transmembrane region" description="Helical" evidence="7">
    <location>
        <begin position="400"/>
        <end position="422"/>
    </location>
</feature>
<feature type="transmembrane region" description="Helical" evidence="7">
    <location>
        <begin position="22"/>
        <end position="43"/>
    </location>
</feature>
<evidence type="ECO:0000313" key="8">
    <source>
        <dbReference type="EMBL" id="CAB4961765.1"/>
    </source>
</evidence>
<feature type="transmembrane region" description="Helical" evidence="7">
    <location>
        <begin position="186"/>
        <end position="208"/>
    </location>
</feature>
<dbReference type="GO" id="GO:0016020">
    <property type="term" value="C:membrane"/>
    <property type="evidence" value="ECO:0007669"/>
    <property type="project" value="UniProtKB-SubCell"/>
</dbReference>
<sequence>MSKDLPDAPADDDGRALFVSRYLVPGTVATALITFASLGVGWIPLSSALLDIGVVDTLRTNPIGIAMMRVLLIAGGALLLQTWLVLGADLLSGDKQPVRRMWVLLASWCAPLVVAAPLFSRDVFSYFAQGKLVAAGIDPYTNGVSAVPGWFNDGVDPMWAEAPTPYGPFFLMIERGVSSLLPNSPFLGAIALRLVAIAGIALLAWFVPRLAFLHGIDGSKALWLGVLNPLILMHLVAGAHNDALMVGLMVAGIALAAEGRAIPGVMLVALAGAVKPIALLALPFVGLLWAGSRSGWARRIGAWAATALLSLGTIVALGAMIGVGLGWVNALTTPGTVRTWLSPSTAVGMLSGYASELVGLGDHMDLTVTVVRLVAMAVAVVIVARLCLKPAGRSPVRAAALAFTAVVLLGPVIQSWYLLWALPLVAVTGLRTPWHLRAIIVGTSGFVIFGLAESSATASSFLQLQDGLAMLFAAGAIAFVALASPHERELVLGSQYAHGLTPDDDPARARSRLLVFVGSGRSSAPPAA</sequence>
<dbReference type="GO" id="GO:0016757">
    <property type="term" value="F:glycosyltransferase activity"/>
    <property type="evidence" value="ECO:0007669"/>
    <property type="project" value="UniProtKB-KW"/>
</dbReference>
<reference evidence="8" key="1">
    <citation type="submission" date="2020-05" db="EMBL/GenBank/DDBJ databases">
        <authorList>
            <person name="Chiriac C."/>
            <person name="Salcher M."/>
            <person name="Ghai R."/>
            <person name="Kavagutti S V."/>
        </authorList>
    </citation>
    <scope>NUCLEOTIDE SEQUENCE</scope>
</reference>
<comment type="subcellular location">
    <subcellularLocation>
        <location evidence="1">Membrane</location>
        <topology evidence="1">Multi-pass membrane protein</topology>
    </subcellularLocation>
</comment>
<evidence type="ECO:0000256" key="7">
    <source>
        <dbReference type="SAM" id="Phobius"/>
    </source>
</evidence>
<feature type="transmembrane region" description="Helical" evidence="7">
    <location>
        <begin position="266"/>
        <end position="290"/>
    </location>
</feature>
<feature type="transmembrane region" description="Helical" evidence="7">
    <location>
        <begin position="340"/>
        <end position="360"/>
    </location>
</feature>
<feature type="transmembrane region" description="Helical" evidence="7">
    <location>
        <begin position="98"/>
        <end position="119"/>
    </location>
</feature>
<evidence type="ECO:0000256" key="5">
    <source>
        <dbReference type="ARBA" id="ARBA00022989"/>
    </source>
</evidence>
<keyword evidence="2" id="KW-0328">Glycosyltransferase</keyword>
<dbReference type="AlphaFoldDB" id="A0A6J7L1F7"/>
<proteinExistence type="predicted"/>